<evidence type="ECO:0000313" key="9">
    <source>
        <dbReference type="Proteomes" id="UP000605201"/>
    </source>
</evidence>
<dbReference type="PROSITE" id="PS51379">
    <property type="entry name" value="4FE4S_FER_2"/>
    <property type="match status" value="1"/>
</dbReference>
<name>A0A8J6TN98_9BACT</name>
<feature type="domain" description="4Fe-4S ferredoxin-type" evidence="7">
    <location>
        <begin position="18"/>
        <end position="48"/>
    </location>
</feature>
<dbReference type="AlphaFoldDB" id="A0A8J6TN98"/>
<evidence type="ECO:0000313" key="8">
    <source>
        <dbReference type="EMBL" id="MBC8433341.1"/>
    </source>
</evidence>
<evidence type="ECO:0000256" key="6">
    <source>
        <dbReference type="ARBA" id="ARBA00023014"/>
    </source>
</evidence>
<evidence type="ECO:0000256" key="1">
    <source>
        <dbReference type="ARBA" id="ARBA00022448"/>
    </source>
</evidence>
<dbReference type="Pfam" id="PF13183">
    <property type="entry name" value="Fer4_8"/>
    <property type="match status" value="1"/>
</dbReference>
<evidence type="ECO:0000256" key="2">
    <source>
        <dbReference type="ARBA" id="ARBA00022485"/>
    </source>
</evidence>
<evidence type="ECO:0000259" key="7">
    <source>
        <dbReference type="PROSITE" id="PS51379"/>
    </source>
</evidence>
<reference evidence="8 9" key="1">
    <citation type="submission" date="2020-08" db="EMBL/GenBank/DDBJ databases">
        <title>Bridging the membrane lipid divide: bacteria of the FCB group superphylum have the potential to synthesize archaeal ether lipids.</title>
        <authorList>
            <person name="Villanueva L."/>
            <person name="Von Meijenfeldt F.A.B."/>
            <person name="Westbye A.B."/>
            <person name="Yadav S."/>
            <person name="Hopmans E.C."/>
            <person name="Dutilh B.E."/>
            <person name="Sinninghe Damste J.S."/>
        </authorList>
    </citation>
    <scope>NUCLEOTIDE SEQUENCE [LARGE SCALE GENOMIC DNA]</scope>
    <source>
        <strain evidence="8">NIOZ-UU17</strain>
    </source>
</reference>
<keyword evidence="4" id="KW-0249">Electron transport</keyword>
<dbReference type="GO" id="GO:0046872">
    <property type="term" value="F:metal ion binding"/>
    <property type="evidence" value="ECO:0007669"/>
    <property type="project" value="UniProtKB-KW"/>
</dbReference>
<dbReference type="SUPFAM" id="SSF46548">
    <property type="entry name" value="alpha-helical ferredoxin"/>
    <property type="match status" value="1"/>
</dbReference>
<dbReference type="PANTHER" id="PTHR43551">
    <property type="entry name" value="FUMARATE REDUCTASE IRON-SULFUR SUBUNIT"/>
    <property type="match status" value="1"/>
</dbReference>
<dbReference type="PROSITE" id="PS00198">
    <property type="entry name" value="4FE4S_FER_1"/>
    <property type="match status" value="2"/>
</dbReference>
<keyword evidence="2" id="KW-0004">4Fe-4S</keyword>
<dbReference type="InterPro" id="IPR009051">
    <property type="entry name" value="Helical_ferredxn"/>
</dbReference>
<dbReference type="Proteomes" id="UP000605201">
    <property type="component" value="Unassembled WGS sequence"/>
</dbReference>
<proteinExistence type="predicted"/>
<dbReference type="Gene3D" id="1.10.1060.10">
    <property type="entry name" value="Alpha-helical ferredoxin"/>
    <property type="match status" value="1"/>
</dbReference>
<organism evidence="8 9">
    <name type="scientific">Candidatus Desulfatibia vada</name>
    <dbReference type="NCBI Taxonomy" id="2841696"/>
    <lineage>
        <taxon>Bacteria</taxon>
        <taxon>Pseudomonadati</taxon>
        <taxon>Thermodesulfobacteriota</taxon>
        <taxon>Desulfobacteria</taxon>
        <taxon>Desulfobacterales</taxon>
        <taxon>Desulfobacterales incertae sedis</taxon>
        <taxon>Candidatus Desulfatibia</taxon>
    </lineage>
</organism>
<protein>
    <submittedName>
        <fullName evidence="8">4Fe-4S dicluster domain-containing protein</fullName>
    </submittedName>
</protein>
<dbReference type="EMBL" id="JACNIG010000292">
    <property type="protein sequence ID" value="MBC8433341.1"/>
    <property type="molecule type" value="Genomic_DNA"/>
</dbReference>
<evidence type="ECO:0000256" key="3">
    <source>
        <dbReference type="ARBA" id="ARBA00022723"/>
    </source>
</evidence>
<dbReference type="InterPro" id="IPR017900">
    <property type="entry name" value="4Fe4S_Fe_S_CS"/>
</dbReference>
<dbReference type="GO" id="GO:0051539">
    <property type="term" value="F:4 iron, 4 sulfur cluster binding"/>
    <property type="evidence" value="ECO:0007669"/>
    <property type="project" value="UniProtKB-KW"/>
</dbReference>
<dbReference type="PANTHER" id="PTHR43551:SF1">
    <property type="entry name" value="HETERODISULFIDE REDUCTASE"/>
    <property type="match status" value="1"/>
</dbReference>
<keyword evidence="5" id="KW-0408">Iron</keyword>
<keyword evidence="6" id="KW-0411">Iron-sulfur</keyword>
<comment type="caution">
    <text evidence="8">The sequence shown here is derived from an EMBL/GenBank/DDBJ whole genome shotgun (WGS) entry which is preliminary data.</text>
</comment>
<evidence type="ECO:0000256" key="5">
    <source>
        <dbReference type="ARBA" id="ARBA00023004"/>
    </source>
</evidence>
<sequence>MTSPDSINLEHLNHDRFKSWSFSQNICTTCGICSSSCPVSGVEGFDPRKLVRMVRLGFEEQLVETRWPWICTMCGKCAYVCPMKIDIADIVRGIRSLRDRDQVPGILHKGLDAALKTGNNLALPKEDYLFILEDVAEEIAAEPGFEGFKAPVDKEGANILTTIHNKLVNTHTEDLKHWWKIFHVAKEDWTLVSENWEGTNWGYFTGDDTAMKTFIGRIVEHMEQLNISSLMCPE</sequence>
<evidence type="ECO:0000256" key="4">
    <source>
        <dbReference type="ARBA" id="ARBA00022982"/>
    </source>
</evidence>
<keyword evidence="1" id="KW-0813">Transport</keyword>
<keyword evidence="3" id="KW-0479">Metal-binding</keyword>
<gene>
    <name evidence="8" type="ORF">H8D96_15630</name>
</gene>
<accession>A0A8J6TN98</accession>
<dbReference type="InterPro" id="IPR017896">
    <property type="entry name" value="4Fe4S_Fe-S-bd"/>
</dbReference>